<feature type="compositionally biased region" description="Basic residues" evidence="6">
    <location>
        <begin position="346"/>
        <end position="363"/>
    </location>
</feature>
<evidence type="ECO:0000256" key="4">
    <source>
        <dbReference type="ARBA" id="ARBA00023172"/>
    </source>
</evidence>
<dbReference type="InterPro" id="IPR004107">
    <property type="entry name" value="Integrase_SAM-like_N"/>
</dbReference>
<keyword evidence="1" id="KW-0159">Chromosome partition</keyword>
<dbReference type="InterPro" id="IPR050090">
    <property type="entry name" value="Tyrosine_recombinase_XerCD"/>
</dbReference>
<evidence type="ECO:0000256" key="3">
    <source>
        <dbReference type="ARBA" id="ARBA00023125"/>
    </source>
</evidence>
<feature type="domain" description="Core-binding (CB)" evidence="8">
    <location>
        <begin position="5"/>
        <end position="98"/>
    </location>
</feature>
<feature type="region of interest" description="Disordered" evidence="6">
    <location>
        <begin position="342"/>
        <end position="370"/>
    </location>
</feature>
<evidence type="ECO:0000256" key="5">
    <source>
        <dbReference type="PROSITE-ProRule" id="PRU01248"/>
    </source>
</evidence>
<name>A0ABT8SH34_9BURK</name>
<dbReference type="Gene3D" id="1.10.443.10">
    <property type="entry name" value="Intergrase catalytic core"/>
    <property type="match status" value="1"/>
</dbReference>
<protein>
    <submittedName>
        <fullName evidence="9">Tyrosine-type recombinase/integrase</fullName>
    </submittedName>
</protein>
<dbReference type="PROSITE" id="PS51898">
    <property type="entry name" value="TYR_RECOMBINASE"/>
    <property type="match status" value="1"/>
</dbReference>
<dbReference type="Proteomes" id="UP001169027">
    <property type="component" value="Unassembled WGS sequence"/>
</dbReference>
<dbReference type="InterPro" id="IPR010998">
    <property type="entry name" value="Integrase_recombinase_N"/>
</dbReference>
<reference evidence="9" key="1">
    <citation type="submission" date="2023-06" db="EMBL/GenBank/DDBJ databases">
        <authorList>
            <person name="Jiang Y."/>
            <person name="Liu Q."/>
        </authorList>
    </citation>
    <scope>NUCLEOTIDE SEQUENCE</scope>
    <source>
        <strain evidence="9">CGMCC 1.12090</strain>
    </source>
</reference>
<sequence length="370" mass="41636">MREISTLGPWIRRFLLEHLVSERNLAANTRRSYRDTLCQLLPFASGRLHKAVDRLAVVDVSPQLVREFLSDVETRRGCGIATRNQRLSAIHALARFVGEHSPEHIAWCAQVRCVPYKKGTHAAVPYLGKAEIDALLACPNRRTEQGRRDYALLLFLYNTGARASEASELIVGDLHLDQASVDILGKGRKRRQCPLWPATVRELRALVGERSRQEHVFLNRCGQPTTRFGVHALVERTAARAKDIMPSLATKRVSPHSIRHSTASHLLNAGVDINTVRAWLGHASLDTTNVYAEIDLEGKARALAKCEISAAQKPSSSRGIPSRTSWSSYDRCDRNLCDAQRPMSRGQRRRAPHMNRHHIRHKMWSTTSHA</sequence>
<dbReference type="InterPro" id="IPR002104">
    <property type="entry name" value="Integrase_catalytic"/>
</dbReference>
<keyword evidence="2" id="KW-0229">DNA integration</keyword>
<dbReference type="SUPFAM" id="SSF56349">
    <property type="entry name" value="DNA breaking-rejoining enzymes"/>
    <property type="match status" value="1"/>
</dbReference>
<gene>
    <name evidence="9" type="ORF">Q2T77_35340</name>
</gene>
<evidence type="ECO:0000313" key="10">
    <source>
        <dbReference type="Proteomes" id="UP001169027"/>
    </source>
</evidence>
<evidence type="ECO:0000259" key="8">
    <source>
        <dbReference type="PROSITE" id="PS51900"/>
    </source>
</evidence>
<dbReference type="PANTHER" id="PTHR30349:SF81">
    <property type="entry name" value="TYROSINE RECOMBINASE XERC"/>
    <property type="match status" value="1"/>
</dbReference>
<dbReference type="Gene3D" id="1.10.150.130">
    <property type="match status" value="1"/>
</dbReference>
<organism evidence="9 10">
    <name type="scientific">Variovorax ginsengisoli</name>
    <dbReference type="NCBI Taxonomy" id="363844"/>
    <lineage>
        <taxon>Bacteria</taxon>
        <taxon>Pseudomonadati</taxon>
        <taxon>Pseudomonadota</taxon>
        <taxon>Betaproteobacteria</taxon>
        <taxon>Burkholderiales</taxon>
        <taxon>Comamonadaceae</taxon>
        <taxon>Variovorax</taxon>
    </lineage>
</organism>
<keyword evidence="10" id="KW-1185">Reference proteome</keyword>
<dbReference type="PANTHER" id="PTHR30349">
    <property type="entry name" value="PHAGE INTEGRASE-RELATED"/>
    <property type="match status" value="1"/>
</dbReference>
<dbReference type="InterPro" id="IPR013762">
    <property type="entry name" value="Integrase-like_cat_sf"/>
</dbReference>
<feature type="domain" description="Tyr recombinase" evidence="7">
    <location>
        <begin position="122"/>
        <end position="304"/>
    </location>
</feature>
<dbReference type="InterPro" id="IPR011010">
    <property type="entry name" value="DNA_brk_join_enz"/>
</dbReference>
<dbReference type="RefSeq" id="WP_301815975.1">
    <property type="nucleotide sequence ID" value="NZ_JAUJZH010000042.1"/>
</dbReference>
<dbReference type="Pfam" id="PF02899">
    <property type="entry name" value="Phage_int_SAM_1"/>
    <property type="match status" value="1"/>
</dbReference>
<dbReference type="EMBL" id="JAUKVY010000042">
    <property type="protein sequence ID" value="MDO1537527.1"/>
    <property type="molecule type" value="Genomic_DNA"/>
</dbReference>
<proteinExistence type="predicted"/>
<dbReference type="Pfam" id="PF00589">
    <property type="entry name" value="Phage_integrase"/>
    <property type="match status" value="1"/>
</dbReference>
<evidence type="ECO:0000256" key="6">
    <source>
        <dbReference type="SAM" id="MobiDB-lite"/>
    </source>
</evidence>
<accession>A0ABT8SH34</accession>
<dbReference type="InterPro" id="IPR044068">
    <property type="entry name" value="CB"/>
</dbReference>
<dbReference type="PROSITE" id="PS51900">
    <property type="entry name" value="CB"/>
    <property type="match status" value="1"/>
</dbReference>
<keyword evidence="4" id="KW-0233">DNA recombination</keyword>
<evidence type="ECO:0000256" key="2">
    <source>
        <dbReference type="ARBA" id="ARBA00022908"/>
    </source>
</evidence>
<evidence type="ECO:0000256" key="1">
    <source>
        <dbReference type="ARBA" id="ARBA00022829"/>
    </source>
</evidence>
<comment type="caution">
    <text evidence="9">The sequence shown here is derived from an EMBL/GenBank/DDBJ whole genome shotgun (WGS) entry which is preliminary data.</text>
</comment>
<evidence type="ECO:0000313" key="9">
    <source>
        <dbReference type="EMBL" id="MDO1537527.1"/>
    </source>
</evidence>
<keyword evidence="3 5" id="KW-0238">DNA-binding</keyword>
<evidence type="ECO:0000259" key="7">
    <source>
        <dbReference type="PROSITE" id="PS51898"/>
    </source>
</evidence>